<feature type="transmembrane region" description="Helical" evidence="1">
    <location>
        <begin position="147"/>
        <end position="176"/>
    </location>
</feature>
<sequence length="178" mass="18655">MADGIGVLICVMVFFLPIGLLLAAVILRGGVSLANKCLPRLSERTTGDWDEDEDEDDYERPVRRRAAALIPEPGVGKAMGIVFTNFIIGVIASIPISVAMGVGLGNMNGGQGDPVMSLLASLVQLPIGFLIAAGIRAGMLPTSFARACLVVLFEYLIVLVIGLVIAVPLGVLALLLSR</sequence>
<keyword evidence="1" id="KW-1133">Transmembrane helix</keyword>
<organism evidence="2 3">
    <name type="scientific">Frigoriglobus tundricola</name>
    <dbReference type="NCBI Taxonomy" id="2774151"/>
    <lineage>
        <taxon>Bacteria</taxon>
        <taxon>Pseudomonadati</taxon>
        <taxon>Planctomycetota</taxon>
        <taxon>Planctomycetia</taxon>
        <taxon>Gemmatales</taxon>
        <taxon>Gemmataceae</taxon>
        <taxon>Frigoriglobus</taxon>
    </lineage>
</organism>
<gene>
    <name evidence="2" type="ORF">FTUN_4694</name>
</gene>
<keyword evidence="1" id="KW-0812">Transmembrane</keyword>
<evidence type="ECO:0000313" key="3">
    <source>
        <dbReference type="Proteomes" id="UP000503447"/>
    </source>
</evidence>
<proteinExistence type="predicted"/>
<evidence type="ECO:0000313" key="2">
    <source>
        <dbReference type="EMBL" id="QJW97129.1"/>
    </source>
</evidence>
<dbReference type="RefSeq" id="WP_171472569.1">
    <property type="nucleotide sequence ID" value="NZ_CP053452.2"/>
</dbReference>
<dbReference type="KEGG" id="ftj:FTUN_4694"/>
<evidence type="ECO:0000256" key="1">
    <source>
        <dbReference type="SAM" id="Phobius"/>
    </source>
</evidence>
<accession>A0A6M5YTF2</accession>
<feature type="transmembrane region" description="Helical" evidence="1">
    <location>
        <begin position="82"/>
        <end position="103"/>
    </location>
</feature>
<dbReference type="Proteomes" id="UP000503447">
    <property type="component" value="Chromosome"/>
</dbReference>
<keyword evidence="3" id="KW-1185">Reference proteome</keyword>
<feature type="transmembrane region" description="Helical" evidence="1">
    <location>
        <begin position="115"/>
        <end position="135"/>
    </location>
</feature>
<name>A0A6M5YTF2_9BACT</name>
<protein>
    <submittedName>
        <fullName evidence="2">Uncharacterized protein</fullName>
    </submittedName>
</protein>
<keyword evidence="1" id="KW-0472">Membrane</keyword>
<dbReference type="EMBL" id="CP053452">
    <property type="protein sequence ID" value="QJW97129.1"/>
    <property type="molecule type" value="Genomic_DNA"/>
</dbReference>
<reference evidence="3" key="1">
    <citation type="submission" date="2020-05" db="EMBL/GenBank/DDBJ databases">
        <title>Frigoriglobus tundricola gen. nov., sp. nov., a psychrotolerant cellulolytic planctomycete of the family Gemmataceae with two divergent copies of 16S rRNA gene.</title>
        <authorList>
            <person name="Kulichevskaya I.S."/>
            <person name="Ivanova A.A."/>
            <person name="Naumoff D.G."/>
            <person name="Beletsky A.V."/>
            <person name="Rijpstra W.I.C."/>
            <person name="Sinninghe Damste J.S."/>
            <person name="Mardanov A.V."/>
            <person name="Ravin N.V."/>
            <person name="Dedysh S.N."/>
        </authorList>
    </citation>
    <scope>NUCLEOTIDE SEQUENCE [LARGE SCALE GENOMIC DNA]</scope>
    <source>
        <strain evidence="3">PL17</strain>
    </source>
</reference>
<dbReference type="AlphaFoldDB" id="A0A6M5YTF2"/>
<feature type="transmembrane region" description="Helical" evidence="1">
    <location>
        <begin position="6"/>
        <end position="27"/>
    </location>
</feature>